<evidence type="ECO:0000313" key="3">
    <source>
        <dbReference type="EMBL" id="TQM57430.1"/>
    </source>
</evidence>
<dbReference type="OrthoDB" id="8447555at2"/>
<feature type="domain" description="Peptidase C14 caspase" evidence="2">
    <location>
        <begin position="3"/>
        <end position="260"/>
    </location>
</feature>
<dbReference type="GO" id="GO:0005737">
    <property type="term" value="C:cytoplasm"/>
    <property type="evidence" value="ECO:0007669"/>
    <property type="project" value="TreeGrafter"/>
</dbReference>
<reference evidence="3 4" key="1">
    <citation type="submission" date="2019-06" db="EMBL/GenBank/DDBJ databases">
        <title>Genome sequencing of plant associated microbes to promote plant fitness in Sorghum bicolor and Oryza sativa.</title>
        <authorList>
            <person name="Coleman-Derr D."/>
        </authorList>
    </citation>
    <scope>NUCLEOTIDE SEQUENCE [LARGE SCALE GENOMIC DNA]</scope>
    <source>
        <strain evidence="3 4">KV-663</strain>
    </source>
</reference>
<comment type="caution">
    <text evidence="3">The sequence shown here is derived from an EMBL/GenBank/DDBJ whole genome shotgun (WGS) entry which is preliminary data.</text>
</comment>
<dbReference type="Pfam" id="PF00656">
    <property type="entry name" value="Peptidase_C14"/>
    <property type="match status" value="1"/>
</dbReference>
<sequence>MAKRALLIGVNEYAIPGANLRGCVNDVHTIAGALTDLYGFAPADITMLVDEDATKAAMTHSIAELVDTAGPGDVLYFHYSGHGSNVPDTNGDEVTDHRDEILCPHDLDWNDPLTDDWLRSTFDRLNPAASLTVVMDCCHSGSNTREPHLPGAPEPEVVSRFLPNPDDEQAGGEFTGTPKRRRRRSSGNVHDVGITETLISGCRDDQTSADAHIDGSFSGALTYYLVRAMRDEPGATYRRLHEKTLAGLHNAYEQVPQLEGRAARFDQVFLSPLA</sequence>
<dbReference type="PANTHER" id="PTHR48104:SF30">
    <property type="entry name" value="METACASPASE-1"/>
    <property type="match status" value="1"/>
</dbReference>
<dbReference type="InterPro" id="IPR011600">
    <property type="entry name" value="Pept_C14_caspase"/>
</dbReference>
<dbReference type="GO" id="GO:0004197">
    <property type="term" value="F:cysteine-type endopeptidase activity"/>
    <property type="evidence" value="ECO:0007669"/>
    <property type="project" value="InterPro"/>
</dbReference>
<dbReference type="Gene3D" id="3.40.50.12660">
    <property type="match status" value="1"/>
</dbReference>
<dbReference type="Proteomes" id="UP000316747">
    <property type="component" value="Unassembled WGS sequence"/>
</dbReference>
<feature type="region of interest" description="Disordered" evidence="1">
    <location>
        <begin position="142"/>
        <end position="189"/>
    </location>
</feature>
<evidence type="ECO:0000313" key="4">
    <source>
        <dbReference type="Proteomes" id="UP000316747"/>
    </source>
</evidence>
<dbReference type="AlphaFoldDB" id="A0A543HGI0"/>
<protein>
    <submittedName>
        <fullName evidence="3">Caspase domain-containing protein</fullName>
    </submittedName>
</protein>
<dbReference type="PANTHER" id="PTHR48104">
    <property type="entry name" value="METACASPASE-4"/>
    <property type="match status" value="1"/>
</dbReference>
<dbReference type="RefSeq" id="WP_141846858.1">
    <property type="nucleotide sequence ID" value="NZ_VFPM01000004.1"/>
</dbReference>
<keyword evidence="4" id="KW-1185">Reference proteome</keyword>
<name>A0A543HGI0_9MICO</name>
<evidence type="ECO:0000259" key="2">
    <source>
        <dbReference type="Pfam" id="PF00656"/>
    </source>
</evidence>
<dbReference type="GO" id="GO:0006508">
    <property type="term" value="P:proteolysis"/>
    <property type="evidence" value="ECO:0007669"/>
    <property type="project" value="InterPro"/>
</dbReference>
<evidence type="ECO:0000256" key="1">
    <source>
        <dbReference type="SAM" id="MobiDB-lite"/>
    </source>
</evidence>
<proteinExistence type="predicted"/>
<accession>A0A543HGI0</accession>
<dbReference type="EMBL" id="VFPM01000004">
    <property type="protein sequence ID" value="TQM57430.1"/>
    <property type="molecule type" value="Genomic_DNA"/>
</dbReference>
<organism evidence="3 4">
    <name type="scientific">Humibacillus xanthopallidus</name>
    <dbReference type="NCBI Taxonomy" id="412689"/>
    <lineage>
        <taxon>Bacteria</taxon>
        <taxon>Bacillati</taxon>
        <taxon>Actinomycetota</taxon>
        <taxon>Actinomycetes</taxon>
        <taxon>Micrococcales</taxon>
        <taxon>Intrasporangiaceae</taxon>
        <taxon>Humibacillus</taxon>
    </lineage>
</organism>
<gene>
    <name evidence="3" type="ORF">FBY41_4254</name>
</gene>
<dbReference type="InterPro" id="IPR050452">
    <property type="entry name" value="Metacaspase"/>
</dbReference>